<organism evidence="1 2">
    <name type="scientific">Helicobacter fennelliae MRY12-0050</name>
    <dbReference type="NCBI Taxonomy" id="1325130"/>
    <lineage>
        <taxon>Bacteria</taxon>
        <taxon>Pseudomonadati</taxon>
        <taxon>Campylobacterota</taxon>
        <taxon>Epsilonproteobacteria</taxon>
        <taxon>Campylobacterales</taxon>
        <taxon>Helicobacteraceae</taxon>
        <taxon>Helicobacter</taxon>
    </lineage>
</organism>
<reference evidence="1 2" key="1">
    <citation type="journal article" date="2013" name="Genome Announc.">
        <title>Draft Genome Sequence of Helicobacter fennelliae Strain MRY12-0050, Isolated from a Bacteremia Patient.</title>
        <authorList>
            <person name="Rimbara E."/>
            <person name="Matsui M."/>
            <person name="Mori S."/>
            <person name="Suzuki S."/>
            <person name="Suzuki M."/>
            <person name="Kim H."/>
            <person name="Sekizuka T."/>
            <person name="Kuroda M."/>
            <person name="Shibayama K."/>
        </authorList>
    </citation>
    <scope>NUCLEOTIDE SEQUENCE [LARGE SCALE GENOMIC DNA]</scope>
    <source>
        <strain evidence="1 2">MRY12-0050</strain>
    </source>
</reference>
<evidence type="ECO:0000313" key="2">
    <source>
        <dbReference type="Proteomes" id="UP000018143"/>
    </source>
</evidence>
<gene>
    <name evidence="1" type="ORF">HFN_1837</name>
</gene>
<evidence type="ECO:0000313" key="1">
    <source>
        <dbReference type="EMBL" id="GAD18239.1"/>
    </source>
</evidence>
<accession>T1CN73</accession>
<comment type="caution">
    <text evidence="1">The sequence shown here is derived from an EMBL/GenBank/DDBJ whole genome shotgun (WGS) entry which is preliminary data.</text>
</comment>
<proteinExistence type="predicted"/>
<keyword evidence="2" id="KW-1185">Reference proteome</keyword>
<name>T1CN73_9HELI</name>
<dbReference type="Proteomes" id="UP000018143">
    <property type="component" value="Unassembled WGS sequence"/>
</dbReference>
<protein>
    <submittedName>
        <fullName evidence="1">Uncharacterized protein</fullName>
    </submittedName>
</protein>
<dbReference type="AlphaFoldDB" id="T1CN73"/>
<dbReference type="EMBL" id="BASD01000004">
    <property type="protein sequence ID" value="GAD18239.1"/>
    <property type="molecule type" value="Genomic_DNA"/>
</dbReference>
<sequence length="38" mass="4565">MCVAKITQDETKQSNLQKEAKRGFRFYTITKNHHKKQK</sequence>